<evidence type="ECO:0000313" key="2">
    <source>
        <dbReference type="EMBL" id="PJR03564.1"/>
    </source>
</evidence>
<proteinExistence type="predicted"/>
<comment type="caution">
    <text evidence="2">The sequence shown here is derived from an EMBL/GenBank/DDBJ whole genome shotgun (WGS) entry which is preliminary data.</text>
</comment>
<dbReference type="InterPro" id="IPR052964">
    <property type="entry name" value="Sporulation_signal_mat"/>
</dbReference>
<keyword evidence="1" id="KW-1133">Transmembrane helix</keyword>
<keyword evidence="1" id="KW-0472">Membrane</keyword>
<keyword evidence="1" id="KW-0812">Transmembrane</keyword>
<name>A0A2M9R3X5_9FLAO</name>
<evidence type="ECO:0008006" key="4">
    <source>
        <dbReference type="Google" id="ProtNLM"/>
    </source>
</evidence>
<evidence type="ECO:0000256" key="1">
    <source>
        <dbReference type="SAM" id="Phobius"/>
    </source>
</evidence>
<dbReference type="AlphaFoldDB" id="A0A2M9R3X5"/>
<gene>
    <name evidence="2" type="ORF">CDL10_02800</name>
</gene>
<dbReference type="PANTHER" id="PTHR39535:SF2">
    <property type="entry name" value="HTTM DOMAIN-CONTAINING PROTEIN"/>
    <property type="match status" value="1"/>
</dbReference>
<dbReference type="Proteomes" id="UP000231960">
    <property type="component" value="Unassembled WGS sequence"/>
</dbReference>
<feature type="transmembrane region" description="Helical" evidence="1">
    <location>
        <begin position="88"/>
        <end position="106"/>
    </location>
</feature>
<accession>A0A2M9R3X5</accession>
<dbReference type="EMBL" id="NIPO01000001">
    <property type="protein sequence ID" value="PJR03564.1"/>
    <property type="molecule type" value="Genomic_DNA"/>
</dbReference>
<evidence type="ECO:0000313" key="3">
    <source>
        <dbReference type="Proteomes" id="UP000231960"/>
    </source>
</evidence>
<sequence>MSLFYLVLLPSDDYYSLRRKVFKNFNKAGNLTPFRRLMQIHLCWAYGVSGIEKLSGYNWRNGESIWKALHLPSFENPFIESINYLGQFPWIFVISGWIIIIIELLYPFFINLRKTRKIWLYLTILMHFFIALFLNLYFFSAIMIVWNITNFYFEDKNKIQD</sequence>
<reference evidence="2 3" key="1">
    <citation type="submission" date="2017-06" db="EMBL/GenBank/DDBJ databases">
        <title>Description of Avrilella dinanensis gen. nov. sp. nov.</title>
        <authorList>
            <person name="Leyer C."/>
            <person name="Sassi M."/>
            <person name="Minet J."/>
            <person name="Kayal S."/>
            <person name="Cattoir V."/>
        </authorList>
    </citation>
    <scope>NUCLEOTIDE SEQUENCE [LARGE SCALE GENOMIC DNA]</scope>
    <source>
        <strain evidence="2 3">UR159</strain>
    </source>
</reference>
<dbReference type="PANTHER" id="PTHR39535">
    <property type="entry name" value="SPORULATION-DELAYING PROTEIN SDPB"/>
    <property type="match status" value="1"/>
</dbReference>
<keyword evidence="3" id="KW-1185">Reference proteome</keyword>
<feature type="transmembrane region" description="Helical" evidence="1">
    <location>
        <begin position="118"/>
        <end position="146"/>
    </location>
</feature>
<organism evidence="2 3">
    <name type="scientific">Avrilella dinanensis</name>
    <dbReference type="NCBI Taxonomy" id="2008672"/>
    <lineage>
        <taxon>Bacteria</taxon>
        <taxon>Pseudomonadati</taxon>
        <taxon>Bacteroidota</taxon>
        <taxon>Flavobacteriia</taxon>
        <taxon>Flavobacteriales</taxon>
        <taxon>Flavobacteriaceae</taxon>
        <taxon>Avrilella</taxon>
    </lineage>
</organism>
<protein>
    <recommendedName>
        <fullName evidence="4">HTTM domain-containing protein</fullName>
    </recommendedName>
</protein>